<dbReference type="EMBL" id="CAJVAF010000181">
    <property type="protein sequence ID" value="CAG7591343.1"/>
    <property type="molecule type" value="Genomic_DNA"/>
</dbReference>
<evidence type="ECO:0000256" key="1">
    <source>
        <dbReference type="ARBA" id="ARBA00000553"/>
    </source>
</evidence>
<dbReference type="PANTHER" id="PTHR30616">
    <property type="entry name" value="UNCHARACTERIZED PROTEIN YFIH"/>
    <property type="match status" value="1"/>
</dbReference>
<dbReference type="InterPro" id="IPR038371">
    <property type="entry name" value="Cu_polyphenol_OxRdtase_sf"/>
</dbReference>
<comment type="caution">
    <text evidence="11">The sequence shown here is derived from an EMBL/GenBank/DDBJ whole genome shotgun (WGS) entry which is preliminary data.</text>
</comment>
<dbReference type="GO" id="GO:0005507">
    <property type="term" value="F:copper ion binding"/>
    <property type="evidence" value="ECO:0007669"/>
    <property type="project" value="TreeGrafter"/>
</dbReference>
<comment type="catalytic activity">
    <reaction evidence="7">
        <text>adenosine + H2O + H(+) = inosine + NH4(+)</text>
        <dbReference type="Rhea" id="RHEA:24408"/>
        <dbReference type="ChEBI" id="CHEBI:15377"/>
        <dbReference type="ChEBI" id="CHEBI:15378"/>
        <dbReference type="ChEBI" id="CHEBI:16335"/>
        <dbReference type="ChEBI" id="CHEBI:17596"/>
        <dbReference type="ChEBI" id="CHEBI:28938"/>
        <dbReference type="EC" id="3.5.4.4"/>
    </reaction>
    <physiologicalReaction direction="left-to-right" evidence="7">
        <dbReference type="Rhea" id="RHEA:24409"/>
    </physiologicalReaction>
</comment>
<evidence type="ECO:0000256" key="4">
    <source>
        <dbReference type="ARBA" id="ARBA00022723"/>
    </source>
</evidence>
<evidence type="ECO:0000256" key="3">
    <source>
        <dbReference type="ARBA" id="ARBA00022679"/>
    </source>
</evidence>
<dbReference type="GO" id="GO:0016787">
    <property type="term" value="F:hydrolase activity"/>
    <property type="evidence" value="ECO:0007669"/>
    <property type="project" value="UniProtKB-KW"/>
</dbReference>
<evidence type="ECO:0000313" key="11">
    <source>
        <dbReference type="EMBL" id="CAG7591343.1"/>
    </source>
</evidence>
<keyword evidence="4" id="KW-0479">Metal-binding</keyword>
<name>A0A8S4C0Q7_9ACAR</name>
<comment type="catalytic activity">
    <reaction evidence="9">
        <text>S-methyl-5'-thioadenosine + phosphate = 5-(methylsulfanyl)-alpha-D-ribose 1-phosphate + adenine</text>
        <dbReference type="Rhea" id="RHEA:11852"/>
        <dbReference type="ChEBI" id="CHEBI:16708"/>
        <dbReference type="ChEBI" id="CHEBI:17509"/>
        <dbReference type="ChEBI" id="CHEBI:43474"/>
        <dbReference type="ChEBI" id="CHEBI:58533"/>
        <dbReference type="EC" id="2.4.2.28"/>
    </reaction>
    <physiologicalReaction direction="left-to-right" evidence="9">
        <dbReference type="Rhea" id="RHEA:11853"/>
    </physiologicalReaction>
</comment>
<accession>A0A8S4C0Q7</accession>
<dbReference type="Gene3D" id="3.60.140.10">
    <property type="entry name" value="CNF1/YfiH-like putative cysteine hydrolases"/>
    <property type="match status" value="1"/>
</dbReference>
<proteinExistence type="inferred from homology"/>
<dbReference type="Proteomes" id="UP000837675">
    <property type="component" value="Unassembled WGS sequence"/>
</dbReference>
<keyword evidence="5" id="KW-0378">Hydrolase</keyword>
<reference evidence="11" key="1">
    <citation type="submission" date="2021-06" db="EMBL/GenBank/DDBJ databases">
        <authorList>
            <person name="Nardi T."/>
            <person name="Nardi T."/>
        </authorList>
    </citation>
    <scope>NUCLEOTIDE SEQUENCE</scope>
</reference>
<keyword evidence="6" id="KW-0862">Zinc</keyword>
<dbReference type="InterPro" id="IPR003730">
    <property type="entry name" value="Cu_polyphenol_OxRdtase"/>
</dbReference>
<comment type="catalytic activity">
    <reaction evidence="8">
        <text>adenosine + phosphate = alpha-D-ribose 1-phosphate + adenine</text>
        <dbReference type="Rhea" id="RHEA:27642"/>
        <dbReference type="ChEBI" id="CHEBI:16335"/>
        <dbReference type="ChEBI" id="CHEBI:16708"/>
        <dbReference type="ChEBI" id="CHEBI:43474"/>
        <dbReference type="ChEBI" id="CHEBI:57720"/>
        <dbReference type="EC" id="2.4.2.1"/>
    </reaction>
    <physiologicalReaction direction="left-to-right" evidence="8">
        <dbReference type="Rhea" id="RHEA:27643"/>
    </physiologicalReaction>
</comment>
<comment type="catalytic activity">
    <reaction evidence="1">
        <text>inosine + phosphate = alpha-D-ribose 1-phosphate + hypoxanthine</text>
        <dbReference type="Rhea" id="RHEA:27646"/>
        <dbReference type="ChEBI" id="CHEBI:17368"/>
        <dbReference type="ChEBI" id="CHEBI:17596"/>
        <dbReference type="ChEBI" id="CHEBI:43474"/>
        <dbReference type="ChEBI" id="CHEBI:57720"/>
        <dbReference type="EC" id="2.4.2.1"/>
    </reaction>
    <physiologicalReaction direction="left-to-right" evidence="1">
        <dbReference type="Rhea" id="RHEA:27647"/>
    </physiologicalReaction>
</comment>
<dbReference type="GO" id="GO:0017061">
    <property type="term" value="F:S-methyl-5-thioadenosine phosphorylase activity"/>
    <property type="evidence" value="ECO:0007669"/>
    <property type="project" value="UniProtKB-EC"/>
</dbReference>
<dbReference type="InterPro" id="IPR011324">
    <property type="entry name" value="Cytotoxic_necrot_fac-like_cat"/>
</dbReference>
<evidence type="ECO:0000256" key="10">
    <source>
        <dbReference type="RuleBase" id="RU361274"/>
    </source>
</evidence>
<dbReference type="Pfam" id="PF02578">
    <property type="entry name" value="Cu-oxidase_4"/>
    <property type="match status" value="1"/>
</dbReference>
<evidence type="ECO:0000256" key="6">
    <source>
        <dbReference type="ARBA" id="ARBA00022833"/>
    </source>
</evidence>
<organism evidence="11 12">
    <name type="scientific">Hyalomma marginatum</name>
    <dbReference type="NCBI Taxonomy" id="34627"/>
    <lineage>
        <taxon>Eukaryota</taxon>
        <taxon>Metazoa</taxon>
        <taxon>Ecdysozoa</taxon>
        <taxon>Arthropoda</taxon>
        <taxon>Chelicerata</taxon>
        <taxon>Arachnida</taxon>
        <taxon>Acari</taxon>
        <taxon>Parasitiformes</taxon>
        <taxon>Ixodida</taxon>
        <taxon>Ixodoidea</taxon>
        <taxon>Ixodidae</taxon>
        <taxon>Hyalomminae</taxon>
        <taxon>Hyalomma</taxon>
    </lineage>
</organism>
<evidence type="ECO:0000256" key="7">
    <source>
        <dbReference type="ARBA" id="ARBA00047989"/>
    </source>
</evidence>
<evidence type="ECO:0000313" key="12">
    <source>
        <dbReference type="Proteomes" id="UP000837675"/>
    </source>
</evidence>
<dbReference type="CDD" id="cd16833">
    <property type="entry name" value="YfiH"/>
    <property type="match status" value="1"/>
</dbReference>
<comment type="similarity">
    <text evidence="2 10">Belongs to the purine nucleoside phosphorylase YfiH/LACC1 family.</text>
</comment>
<dbReference type="SUPFAM" id="SSF64438">
    <property type="entry name" value="CNF1/YfiH-like putative cysteine hydrolases"/>
    <property type="match status" value="1"/>
</dbReference>
<dbReference type="PANTHER" id="PTHR30616:SF2">
    <property type="entry name" value="PURINE NUCLEOSIDE PHOSPHORYLASE LACC1"/>
    <property type="match status" value="1"/>
</dbReference>
<dbReference type="AlphaFoldDB" id="A0A8S4C0Q7"/>
<sequence length="246" mass="27479">MLVLTSSLFNRIKSIQHGFFSKPGKINLEEAPLLAPNTTSNRAKITENSNYNYNVKFLKQIHSNKVVTIETPTQICNHVEADALITSLPQVSLAIRTADCVPILLCDPETIIIGAAHAGWRGAFAGIIEKTIEQMTQLGAKHIYAMIGPCIRAQNYEVDQDFYQNAIKINPKSLEFFSGSHKGNHQFDLPGYCLSILKDLRVNANDLEVDTYSNPQLFFSYRRAYHNTKSGDAVKYGNQISAIMIK</sequence>
<keyword evidence="12" id="KW-1185">Reference proteome</keyword>
<evidence type="ECO:0000256" key="8">
    <source>
        <dbReference type="ARBA" id="ARBA00048968"/>
    </source>
</evidence>
<evidence type="ECO:0000256" key="5">
    <source>
        <dbReference type="ARBA" id="ARBA00022801"/>
    </source>
</evidence>
<keyword evidence="3" id="KW-0808">Transferase</keyword>
<evidence type="ECO:0000256" key="2">
    <source>
        <dbReference type="ARBA" id="ARBA00007353"/>
    </source>
</evidence>
<gene>
    <name evidence="11" type="ORF">MHYMCMPASI_00426</name>
</gene>
<dbReference type="NCBIfam" id="TIGR00726">
    <property type="entry name" value="peptidoglycan editing factor PgeF"/>
    <property type="match status" value="1"/>
</dbReference>
<protein>
    <recommendedName>
        <fullName evidence="10">Purine nucleoside phosphorylase</fullName>
    </recommendedName>
</protein>
<evidence type="ECO:0000256" key="9">
    <source>
        <dbReference type="ARBA" id="ARBA00049893"/>
    </source>
</evidence>